<gene>
    <name evidence="3" type="ORF">SPRG_12582</name>
</gene>
<dbReference type="OMA" id="EYDEHYD"/>
<feature type="region of interest" description="Disordered" evidence="1">
    <location>
        <begin position="82"/>
        <end position="114"/>
    </location>
</feature>
<evidence type="ECO:0000259" key="2">
    <source>
        <dbReference type="PROSITE" id="PS50106"/>
    </source>
</evidence>
<feature type="compositionally biased region" description="Polar residues" evidence="1">
    <location>
        <begin position="155"/>
        <end position="172"/>
    </location>
</feature>
<keyword evidence="4" id="KW-1185">Reference proteome</keyword>
<dbReference type="RefSeq" id="XP_012206718.1">
    <property type="nucleotide sequence ID" value="XM_012351328.1"/>
</dbReference>
<name>A0A067C729_SAPPC</name>
<dbReference type="Proteomes" id="UP000030745">
    <property type="component" value="Unassembled WGS sequence"/>
</dbReference>
<dbReference type="InterPro" id="IPR001478">
    <property type="entry name" value="PDZ"/>
</dbReference>
<feature type="domain" description="PDZ" evidence="2">
    <location>
        <begin position="212"/>
        <end position="291"/>
    </location>
</feature>
<dbReference type="PROSITE" id="PS50106">
    <property type="entry name" value="PDZ"/>
    <property type="match status" value="1"/>
</dbReference>
<dbReference type="InterPro" id="IPR036034">
    <property type="entry name" value="PDZ_sf"/>
</dbReference>
<dbReference type="EMBL" id="KK583266">
    <property type="protein sequence ID" value="KDO22602.1"/>
    <property type="molecule type" value="Genomic_DNA"/>
</dbReference>
<organism evidence="3 4">
    <name type="scientific">Saprolegnia parasitica (strain CBS 223.65)</name>
    <dbReference type="NCBI Taxonomy" id="695850"/>
    <lineage>
        <taxon>Eukaryota</taxon>
        <taxon>Sar</taxon>
        <taxon>Stramenopiles</taxon>
        <taxon>Oomycota</taxon>
        <taxon>Saprolegniomycetes</taxon>
        <taxon>Saprolegniales</taxon>
        <taxon>Saprolegniaceae</taxon>
        <taxon>Saprolegnia</taxon>
    </lineage>
</organism>
<dbReference type="SUPFAM" id="SSF50156">
    <property type="entry name" value="PDZ domain-like"/>
    <property type="match status" value="1"/>
</dbReference>
<feature type="compositionally biased region" description="Basic and acidic residues" evidence="1">
    <location>
        <begin position="191"/>
        <end position="206"/>
    </location>
</feature>
<dbReference type="OrthoDB" id="67726at2759"/>
<feature type="compositionally biased region" description="Low complexity" evidence="1">
    <location>
        <begin position="103"/>
        <end position="114"/>
    </location>
</feature>
<evidence type="ECO:0000313" key="4">
    <source>
        <dbReference type="Proteomes" id="UP000030745"/>
    </source>
</evidence>
<accession>A0A067C729</accession>
<reference evidence="3 4" key="1">
    <citation type="journal article" date="2013" name="PLoS Genet.">
        <title>Distinctive expansion of potential virulence genes in the genome of the oomycete fish pathogen Saprolegnia parasitica.</title>
        <authorList>
            <person name="Jiang R.H."/>
            <person name="de Bruijn I."/>
            <person name="Haas B.J."/>
            <person name="Belmonte R."/>
            <person name="Lobach L."/>
            <person name="Christie J."/>
            <person name="van den Ackerveken G."/>
            <person name="Bottin A."/>
            <person name="Bulone V."/>
            <person name="Diaz-Moreno S.M."/>
            <person name="Dumas B."/>
            <person name="Fan L."/>
            <person name="Gaulin E."/>
            <person name="Govers F."/>
            <person name="Grenville-Briggs L.J."/>
            <person name="Horner N.R."/>
            <person name="Levin J.Z."/>
            <person name="Mammella M."/>
            <person name="Meijer H.J."/>
            <person name="Morris P."/>
            <person name="Nusbaum C."/>
            <person name="Oome S."/>
            <person name="Phillips A.J."/>
            <person name="van Rooyen D."/>
            <person name="Rzeszutek E."/>
            <person name="Saraiva M."/>
            <person name="Secombes C.J."/>
            <person name="Seidl M.F."/>
            <person name="Snel B."/>
            <person name="Stassen J.H."/>
            <person name="Sykes S."/>
            <person name="Tripathy S."/>
            <person name="van den Berg H."/>
            <person name="Vega-Arreguin J.C."/>
            <person name="Wawra S."/>
            <person name="Young S.K."/>
            <person name="Zeng Q."/>
            <person name="Dieguez-Uribeondo J."/>
            <person name="Russ C."/>
            <person name="Tyler B.M."/>
            <person name="van West P."/>
        </authorList>
    </citation>
    <scope>NUCLEOTIDE SEQUENCE [LARGE SCALE GENOMIC DNA]</scope>
    <source>
        <strain evidence="3 4">CBS 223.65</strain>
    </source>
</reference>
<evidence type="ECO:0000313" key="3">
    <source>
        <dbReference type="EMBL" id="KDO22602.1"/>
    </source>
</evidence>
<sequence>MSVTVAEAQALRKSLERPPVDTSQSDIFFQQFAMFAAIGRQEEARVSTAKARQEAEFMSLLYAYFSGSDPASYRQFLETPRARAPPPMSLTTKQVPPSPQVATPPTSNSSSMSPLHLPRLLPVVTPTLHLSTPPASTNPKPTASYHMDLPASTYTEARSRQPAYSISSTTATVPEEYDEHYDNSPTSSVDDNNHSHHDDPSHHKHEAENRFDVVFQQQSMGMKLGYDPVKKCAVVKESFDGTESKKYTQITSGVVILSVNGLSLCGITLSKIMSRLREAQRPAVIRFERPLAS</sequence>
<proteinExistence type="predicted"/>
<evidence type="ECO:0000256" key="1">
    <source>
        <dbReference type="SAM" id="MobiDB-lite"/>
    </source>
</evidence>
<dbReference type="KEGG" id="spar:SPRG_12582"/>
<protein>
    <recommendedName>
        <fullName evidence="2">PDZ domain-containing protein</fullName>
    </recommendedName>
</protein>
<dbReference type="AlphaFoldDB" id="A0A067C729"/>
<dbReference type="VEuPathDB" id="FungiDB:SPRG_12582"/>
<dbReference type="GeneID" id="24134530"/>
<feature type="region of interest" description="Disordered" evidence="1">
    <location>
        <begin position="155"/>
        <end position="206"/>
    </location>
</feature>